<evidence type="ECO:0000256" key="6">
    <source>
        <dbReference type="ARBA" id="ARBA00034252"/>
    </source>
</evidence>
<feature type="domain" description="AMP-binding enzyme C-terminal" evidence="8">
    <location>
        <begin position="456"/>
        <end position="531"/>
    </location>
</feature>
<dbReference type="Pfam" id="PF00501">
    <property type="entry name" value="AMP-binding"/>
    <property type="match status" value="1"/>
</dbReference>
<accession>A0A7I8L214</accession>
<dbReference type="GO" id="GO:0005524">
    <property type="term" value="F:ATP binding"/>
    <property type="evidence" value="ECO:0007669"/>
    <property type="project" value="UniProtKB-KW"/>
</dbReference>
<keyword evidence="10" id="KW-1185">Reference proteome</keyword>
<keyword evidence="4" id="KW-0547">Nucleotide-binding</keyword>
<evidence type="ECO:0000256" key="3">
    <source>
        <dbReference type="ARBA" id="ARBA00022598"/>
    </source>
</evidence>
<dbReference type="InterPro" id="IPR025110">
    <property type="entry name" value="AMP-bd_C"/>
</dbReference>
<sequence length="545" mass="58824">MVGNSVYCATRGVYSSPRGTVKIPADPSLSMVRFLLRNASSYPNRVALADTNSGRSFTFGELEAAINRVAAGISRLGVAKGDVVLIFSPNCIDFPLCFFAVISLGAIVTTVNPLYTVSELSKQTADSGARLVITVPQLFPKVRELRLPTVILGPSKLSVAEAAGASIVYLPDLLQSVGDSPAFVPPAAAQTDVAALFYSSGTTGANKGVELTHRNFIAASLMVTAEQDLRGDPPHVCLCFLPMFHIFGLSLVTYAQLQRGNSVVSMGSFDMEMMMQAVERFRVTLIPLVPPVVIALAKQGKVTSYDLSSLRQVICGAAPLGKDIMEEASKIYPDVEIFQGYGLTESCGIISLEVRVEGVRQYGSAGFLVPGVEAKVINVDTGVPLPPNGVGELCFRGDNIMRGYFNNLEATAWTLDKEGWLHTGDLGYFDDEGKLYVVDRIKELIKYKGFQVAPAELEGLLLSHPEILDAVVVPLPDEEAGEVPIAYVVRATQSSLTEADVQKFIAVQVAPFKRLRKVSFIDSVPKSASGKILRRVLIDRIRSRQ</sequence>
<evidence type="ECO:0000256" key="5">
    <source>
        <dbReference type="ARBA" id="ARBA00022840"/>
    </source>
</evidence>
<dbReference type="FunFam" id="3.30.300.30:FF:000007">
    <property type="entry name" value="4-coumarate--CoA ligase 2"/>
    <property type="match status" value="1"/>
</dbReference>
<dbReference type="InterPro" id="IPR042099">
    <property type="entry name" value="ANL_N_sf"/>
</dbReference>
<gene>
    <name evidence="9" type="ORF">SI8410_10014036</name>
</gene>
<dbReference type="FunFam" id="3.40.50.12780:FF:000003">
    <property type="entry name" value="Long-chain-fatty-acid--CoA ligase FadD"/>
    <property type="match status" value="1"/>
</dbReference>
<dbReference type="OrthoDB" id="10253869at2759"/>
<comment type="catalytic activity">
    <reaction evidence="6">
        <text>(E)-4-coumarate + ATP + CoA = (E)-4-coumaroyl-CoA + AMP + diphosphate</text>
        <dbReference type="Rhea" id="RHEA:19641"/>
        <dbReference type="ChEBI" id="CHEBI:12876"/>
        <dbReference type="ChEBI" id="CHEBI:30616"/>
        <dbReference type="ChEBI" id="CHEBI:33019"/>
        <dbReference type="ChEBI" id="CHEBI:57287"/>
        <dbReference type="ChEBI" id="CHEBI:85008"/>
        <dbReference type="ChEBI" id="CHEBI:456215"/>
        <dbReference type="EC" id="6.2.1.12"/>
    </reaction>
    <physiologicalReaction direction="left-to-right" evidence="6">
        <dbReference type="Rhea" id="RHEA:19642"/>
    </physiologicalReaction>
</comment>
<keyword evidence="3" id="KW-0436">Ligase</keyword>
<dbReference type="InterPro" id="IPR045851">
    <property type="entry name" value="AMP-bd_C_sf"/>
</dbReference>
<dbReference type="GO" id="GO:0106290">
    <property type="term" value="F:trans-cinnamate-CoA ligase activity"/>
    <property type="evidence" value="ECO:0007669"/>
    <property type="project" value="UniProtKB-ARBA"/>
</dbReference>
<evidence type="ECO:0000313" key="10">
    <source>
        <dbReference type="Proteomes" id="UP000663760"/>
    </source>
</evidence>
<comment type="similarity">
    <text evidence="1">Belongs to the ATP-dependent AMP-binding enzyme family.</text>
</comment>
<dbReference type="Pfam" id="PF13193">
    <property type="entry name" value="AMP-binding_C"/>
    <property type="match status" value="1"/>
</dbReference>
<evidence type="ECO:0000256" key="1">
    <source>
        <dbReference type="ARBA" id="ARBA00006432"/>
    </source>
</evidence>
<dbReference type="PANTHER" id="PTHR24096">
    <property type="entry name" value="LONG-CHAIN-FATTY-ACID--COA LIGASE"/>
    <property type="match status" value="1"/>
</dbReference>
<organism evidence="9 10">
    <name type="scientific">Spirodela intermedia</name>
    <name type="common">Intermediate duckweed</name>
    <dbReference type="NCBI Taxonomy" id="51605"/>
    <lineage>
        <taxon>Eukaryota</taxon>
        <taxon>Viridiplantae</taxon>
        <taxon>Streptophyta</taxon>
        <taxon>Embryophyta</taxon>
        <taxon>Tracheophyta</taxon>
        <taxon>Spermatophyta</taxon>
        <taxon>Magnoliopsida</taxon>
        <taxon>Liliopsida</taxon>
        <taxon>Araceae</taxon>
        <taxon>Lemnoideae</taxon>
        <taxon>Spirodela</taxon>
    </lineage>
</organism>
<dbReference type="SUPFAM" id="SSF56801">
    <property type="entry name" value="Acetyl-CoA synthetase-like"/>
    <property type="match status" value="1"/>
</dbReference>
<dbReference type="Proteomes" id="UP000663760">
    <property type="component" value="Chromosome 10"/>
</dbReference>
<dbReference type="GO" id="GO:0009698">
    <property type="term" value="P:phenylpropanoid metabolic process"/>
    <property type="evidence" value="ECO:0007669"/>
    <property type="project" value="UniProtKB-ARBA"/>
</dbReference>
<evidence type="ECO:0000256" key="2">
    <source>
        <dbReference type="ARBA" id="ARBA00012959"/>
    </source>
</evidence>
<dbReference type="Gene3D" id="3.30.300.30">
    <property type="match status" value="1"/>
</dbReference>
<proteinExistence type="inferred from homology"/>
<protein>
    <recommendedName>
        <fullName evidence="2">4-coumarate--CoA ligase</fullName>
        <ecNumber evidence="2">6.2.1.12</ecNumber>
    </recommendedName>
</protein>
<evidence type="ECO:0000256" key="4">
    <source>
        <dbReference type="ARBA" id="ARBA00022741"/>
    </source>
</evidence>
<dbReference type="CDD" id="cd05904">
    <property type="entry name" value="4CL"/>
    <property type="match status" value="1"/>
</dbReference>
<dbReference type="EMBL" id="LR746273">
    <property type="protein sequence ID" value="CAA7403358.1"/>
    <property type="molecule type" value="Genomic_DNA"/>
</dbReference>
<dbReference type="GO" id="GO:0016207">
    <property type="term" value="F:4-coumarate-CoA ligase activity"/>
    <property type="evidence" value="ECO:0007669"/>
    <property type="project" value="UniProtKB-EC"/>
</dbReference>
<reference evidence="9" key="1">
    <citation type="submission" date="2020-02" db="EMBL/GenBank/DDBJ databases">
        <authorList>
            <person name="Scholz U."/>
            <person name="Mascher M."/>
            <person name="Fiebig A."/>
        </authorList>
    </citation>
    <scope>NUCLEOTIDE SEQUENCE</scope>
</reference>
<dbReference type="EC" id="6.2.1.12" evidence="2"/>
<dbReference type="InterPro" id="IPR000873">
    <property type="entry name" value="AMP-dep_synth/lig_dom"/>
</dbReference>
<evidence type="ECO:0000259" key="7">
    <source>
        <dbReference type="Pfam" id="PF00501"/>
    </source>
</evidence>
<dbReference type="AlphaFoldDB" id="A0A7I8L214"/>
<dbReference type="PANTHER" id="PTHR24096:SF425">
    <property type="entry name" value="4-COUMARATE--COA LIGASE-LIKE 7"/>
    <property type="match status" value="1"/>
</dbReference>
<evidence type="ECO:0000313" key="9">
    <source>
        <dbReference type="EMBL" id="CAA7403358.1"/>
    </source>
</evidence>
<keyword evidence="5" id="KW-0067">ATP-binding</keyword>
<evidence type="ECO:0000259" key="8">
    <source>
        <dbReference type="Pfam" id="PF13193"/>
    </source>
</evidence>
<name>A0A7I8L214_SPIIN</name>
<dbReference type="Gene3D" id="3.40.50.12780">
    <property type="entry name" value="N-terminal domain of ligase-like"/>
    <property type="match status" value="1"/>
</dbReference>
<feature type="domain" description="AMP-dependent synthetase/ligase" evidence="7">
    <location>
        <begin position="37"/>
        <end position="405"/>
    </location>
</feature>